<dbReference type="AlphaFoldDB" id="A0A4P9VJR3"/>
<evidence type="ECO:0000256" key="1">
    <source>
        <dbReference type="ARBA" id="ARBA00001946"/>
    </source>
</evidence>
<dbReference type="GO" id="GO:0009231">
    <property type="term" value="P:riboflavin biosynthetic process"/>
    <property type="evidence" value="ECO:0007669"/>
    <property type="project" value="TreeGrafter"/>
</dbReference>
<comment type="cofactor">
    <cofactor evidence="1">
        <name>Mg(2+)</name>
        <dbReference type="ChEBI" id="CHEBI:18420"/>
    </cofactor>
</comment>
<dbReference type="InterPro" id="IPR023214">
    <property type="entry name" value="HAD_sf"/>
</dbReference>
<dbReference type="Gene3D" id="3.40.50.1000">
    <property type="entry name" value="HAD superfamily/HAD-like"/>
    <property type="match status" value="1"/>
</dbReference>
<keyword evidence="3" id="KW-0460">Magnesium</keyword>
<organism evidence="4 5">
    <name type="scientific">Zooshikella ganghwensis</name>
    <dbReference type="NCBI Taxonomy" id="202772"/>
    <lineage>
        <taxon>Bacteria</taxon>
        <taxon>Pseudomonadati</taxon>
        <taxon>Pseudomonadota</taxon>
        <taxon>Gammaproteobacteria</taxon>
        <taxon>Oceanospirillales</taxon>
        <taxon>Zooshikellaceae</taxon>
        <taxon>Zooshikella</taxon>
    </lineage>
</organism>
<dbReference type="SFLD" id="SFLDG01129">
    <property type="entry name" value="C1.5:_HAD__Beta-PGM__Phosphata"/>
    <property type="match status" value="1"/>
</dbReference>
<name>A0A4P9VJR3_9GAMM</name>
<accession>A0A4P9VJR3</accession>
<dbReference type="NCBIfam" id="TIGR01509">
    <property type="entry name" value="HAD-SF-IA-v3"/>
    <property type="match status" value="1"/>
</dbReference>
<dbReference type="NCBIfam" id="TIGR01549">
    <property type="entry name" value="HAD-SF-IA-v1"/>
    <property type="match status" value="1"/>
</dbReference>
<protein>
    <submittedName>
        <fullName evidence="4">HAD family hydrolase</fullName>
    </submittedName>
</protein>
<dbReference type="PRINTS" id="PR00413">
    <property type="entry name" value="HADHALOGNASE"/>
</dbReference>
<evidence type="ECO:0000256" key="3">
    <source>
        <dbReference type="ARBA" id="ARBA00022842"/>
    </source>
</evidence>
<dbReference type="InterPro" id="IPR051400">
    <property type="entry name" value="HAD-like_hydrolase"/>
</dbReference>
<dbReference type="PANTHER" id="PTHR46470:SF4">
    <property type="entry name" value="5-AMINO-6-(5-PHOSPHO-D-RIBITYLAMINO)URACIL PHOSPHATASE YIGB"/>
    <property type="match status" value="1"/>
</dbReference>
<dbReference type="Gene3D" id="1.20.120.1600">
    <property type="match status" value="1"/>
</dbReference>
<dbReference type="SFLD" id="SFLDS00003">
    <property type="entry name" value="Haloacid_Dehalogenase"/>
    <property type="match status" value="1"/>
</dbReference>
<dbReference type="PANTHER" id="PTHR46470">
    <property type="entry name" value="N-ACYLNEURAMINATE-9-PHOSPHATASE"/>
    <property type="match status" value="1"/>
</dbReference>
<dbReference type="GO" id="GO:0016787">
    <property type="term" value="F:hydrolase activity"/>
    <property type="evidence" value="ECO:0007669"/>
    <property type="project" value="UniProtKB-KW"/>
</dbReference>
<dbReference type="RefSeq" id="WP_051311016.1">
    <property type="nucleotide sequence ID" value="NZ_NDXW01000001.1"/>
</dbReference>
<comment type="caution">
    <text evidence="4">The sequence shown here is derived from an EMBL/GenBank/DDBJ whole genome shotgun (WGS) entry which is preliminary data.</text>
</comment>
<reference evidence="4 5" key="1">
    <citation type="submission" date="2017-04" db="EMBL/GenBank/DDBJ databases">
        <title>Draft genome sequence of Zooshikella ganghwensis VG4 isolated from Red Sea sediments.</title>
        <authorList>
            <person name="Rehman Z."/>
            <person name="Alam I."/>
            <person name="Kamau A."/>
            <person name="Bajic V."/>
            <person name="Leiknes T."/>
        </authorList>
    </citation>
    <scope>NUCLEOTIDE SEQUENCE [LARGE SCALE GENOMIC DNA]</scope>
    <source>
        <strain evidence="4 5">VG4</strain>
    </source>
</reference>
<evidence type="ECO:0000313" key="4">
    <source>
        <dbReference type="EMBL" id="RDH42032.1"/>
    </source>
</evidence>
<dbReference type="SUPFAM" id="SSF56784">
    <property type="entry name" value="HAD-like"/>
    <property type="match status" value="1"/>
</dbReference>
<proteinExistence type="predicted"/>
<gene>
    <name evidence="4" type="ORF">B9G39_00450</name>
</gene>
<dbReference type="InterPro" id="IPR036412">
    <property type="entry name" value="HAD-like_sf"/>
</dbReference>
<dbReference type="EMBL" id="NDXW01000001">
    <property type="protein sequence ID" value="RDH42032.1"/>
    <property type="molecule type" value="Genomic_DNA"/>
</dbReference>
<dbReference type="InterPro" id="IPR006439">
    <property type="entry name" value="HAD-SF_hydro_IA"/>
</dbReference>
<dbReference type="Pfam" id="PF00702">
    <property type="entry name" value="Hydrolase"/>
    <property type="match status" value="1"/>
</dbReference>
<evidence type="ECO:0000256" key="2">
    <source>
        <dbReference type="ARBA" id="ARBA00022801"/>
    </source>
</evidence>
<dbReference type="Proteomes" id="UP000257039">
    <property type="component" value="Unassembled WGS sequence"/>
</dbReference>
<sequence>MIKAVTFDLDDTLWDNQPVMVEAESAMYTWLQQHCKQLTEQYSLARLKKLKDELLAETPELAHDVSELRRHTLEQALIDCGYGSASRKLAEQAFDQFLTARQQVTYFPHTESTLQQLSQRYSLGVITNGNAEISQMSIGQYFSFAIKAEDLKISKPAPIIFSKAVSLAGVKPHQIAHIGDHPIHDILGAHQAGFKSVWFNPQQDNWEYHEHQPDAIAHSIHEIPALIDKLSNKE</sequence>
<evidence type="ECO:0000313" key="5">
    <source>
        <dbReference type="Proteomes" id="UP000257039"/>
    </source>
</evidence>
<keyword evidence="5" id="KW-1185">Reference proteome</keyword>
<keyword evidence="2 4" id="KW-0378">Hydrolase</keyword>